<dbReference type="OrthoDB" id="10429713at2759"/>
<keyword evidence="1" id="KW-0732">Signal</keyword>
<gene>
    <name evidence="2" type="ORF">BV898_01620</name>
</gene>
<feature type="chain" id="PRO_5013320440" description="Protein quiver" evidence="1">
    <location>
        <begin position="25"/>
        <end position="159"/>
    </location>
</feature>
<reference evidence="3" key="1">
    <citation type="submission" date="2017-01" db="EMBL/GenBank/DDBJ databases">
        <title>Comparative genomics of anhydrobiosis in the tardigrade Hypsibius dujardini.</title>
        <authorList>
            <person name="Yoshida Y."/>
            <person name="Koutsovoulos G."/>
            <person name="Laetsch D."/>
            <person name="Stevens L."/>
            <person name="Kumar S."/>
            <person name="Horikawa D."/>
            <person name="Ishino K."/>
            <person name="Komine S."/>
            <person name="Tomita M."/>
            <person name="Blaxter M."/>
            <person name="Arakawa K."/>
        </authorList>
    </citation>
    <scope>NUCLEOTIDE SEQUENCE [LARGE SCALE GENOMIC DNA]</scope>
    <source>
        <strain evidence="3">Z151</strain>
    </source>
</reference>
<name>A0A1W0XAW4_HYPEX</name>
<proteinExistence type="predicted"/>
<evidence type="ECO:0000313" key="3">
    <source>
        <dbReference type="Proteomes" id="UP000192578"/>
    </source>
</evidence>
<dbReference type="EMBL" id="MTYJ01000006">
    <property type="protein sequence ID" value="OQV24560.1"/>
    <property type="molecule type" value="Genomic_DNA"/>
</dbReference>
<accession>A0A1W0XAW4</accession>
<evidence type="ECO:0000256" key="1">
    <source>
        <dbReference type="SAM" id="SignalP"/>
    </source>
</evidence>
<keyword evidence="3" id="KW-1185">Reference proteome</keyword>
<dbReference type="Proteomes" id="UP000192578">
    <property type="component" value="Unassembled WGS sequence"/>
</dbReference>
<feature type="signal peptide" evidence="1">
    <location>
        <begin position="1"/>
        <end position="24"/>
    </location>
</feature>
<sequence length="159" mass="17664">MVSPQQSLWVLSTVIGVFAGGAFSEVCHICDYTKADSCEHAREYKLVDCQDYWSGSKYCLKVNGTRNVVRQDGAEMNATGIHRSCHQESDWGTFGLLPDLQPGCRSVHVLNKNTSLYKSFMFDGVICICDGAGCNRSDKLRLGVVWKAFFAVLLLSNRL</sequence>
<protein>
    <recommendedName>
        <fullName evidence="4">Protein quiver</fullName>
    </recommendedName>
</protein>
<dbReference type="AlphaFoldDB" id="A0A1W0XAW4"/>
<organism evidence="2 3">
    <name type="scientific">Hypsibius exemplaris</name>
    <name type="common">Freshwater tardigrade</name>
    <dbReference type="NCBI Taxonomy" id="2072580"/>
    <lineage>
        <taxon>Eukaryota</taxon>
        <taxon>Metazoa</taxon>
        <taxon>Ecdysozoa</taxon>
        <taxon>Tardigrada</taxon>
        <taxon>Eutardigrada</taxon>
        <taxon>Parachela</taxon>
        <taxon>Hypsibioidea</taxon>
        <taxon>Hypsibiidae</taxon>
        <taxon>Hypsibius</taxon>
    </lineage>
</organism>
<comment type="caution">
    <text evidence="2">The sequence shown here is derived from an EMBL/GenBank/DDBJ whole genome shotgun (WGS) entry which is preliminary data.</text>
</comment>
<evidence type="ECO:0000313" key="2">
    <source>
        <dbReference type="EMBL" id="OQV24560.1"/>
    </source>
</evidence>
<evidence type="ECO:0008006" key="4">
    <source>
        <dbReference type="Google" id="ProtNLM"/>
    </source>
</evidence>